<reference evidence="2" key="1">
    <citation type="submission" date="2015-11" db="EMBL/GenBank/DDBJ databases">
        <title>De novo transcriptome assembly of four potential Pierce s Disease insect vectors from Arizona vineyards.</title>
        <authorList>
            <person name="Tassone E.E."/>
        </authorList>
    </citation>
    <scope>NUCLEOTIDE SEQUENCE</scope>
</reference>
<dbReference type="AlphaFoldDB" id="A0A1B6EII9"/>
<accession>A0A1B6EII9</accession>
<proteinExistence type="predicted"/>
<evidence type="ECO:0000256" key="1">
    <source>
        <dbReference type="SAM" id="MobiDB-lite"/>
    </source>
</evidence>
<name>A0A1B6EII9_9HEMI</name>
<feature type="non-terminal residue" evidence="2">
    <location>
        <position position="159"/>
    </location>
</feature>
<evidence type="ECO:0000313" key="2">
    <source>
        <dbReference type="EMBL" id="JAS37734.1"/>
    </source>
</evidence>
<sequence>EPMKETFSFFGNKTSGFDQPQPKANIPMFAFGSGSKAPQTSALSTFTFRAPVTQSNAAPLCDNKILQFDSPLTFASLATSTSFLQKKDSSNEVFKFENAGQPVFGSSFGKAAAAKTADGSDHDDDDDDGDETGKDKSANDDNYDPFYEPIVKLPDEIVV</sequence>
<organism evidence="2">
    <name type="scientific">Cuerna arida</name>
    <dbReference type="NCBI Taxonomy" id="1464854"/>
    <lineage>
        <taxon>Eukaryota</taxon>
        <taxon>Metazoa</taxon>
        <taxon>Ecdysozoa</taxon>
        <taxon>Arthropoda</taxon>
        <taxon>Hexapoda</taxon>
        <taxon>Insecta</taxon>
        <taxon>Pterygota</taxon>
        <taxon>Neoptera</taxon>
        <taxon>Paraneoptera</taxon>
        <taxon>Hemiptera</taxon>
        <taxon>Auchenorrhyncha</taxon>
        <taxon>Membracoidea</taxon>
        <taxon>Cicadellidae</taxon>
        <taxon>Cicadellinae</taxon>
        <taxon>Proconiini</taxon>
        <taxon>Cuerna</taxon>
    </lineage>
</organism>
<feature type="compositionally biased region" description="Acidic residues" evidence="1">
    <location>
        <begin position="121"/>
        <end position="130"/>
    </location>
</feature>
<feature type="compositionally biased region" description="Polar residues" evidence="1">
    <location>
        <begin position="9"/>
        <end position="18"/>
    </location>
</feature>
<feature type="region of interest" description="Disordered" evidence="1">
    <location>
        <begin position="114"/>
        <end position="147"/>
    </location>
</feature>
<dbReference type="EMBL" id="GECZ01032035">
    <property type="protein sequence ID" value="JAS37734.1"/>
    <property type="molecule type" value="Transcribed_RNA"/>
</dbReference>
<feature type="non-terminal residue" evidence="2">
    <location>
        <position position="1"/>
    </location>
</feature>
<gene>
    <name evidence="2" type="ORF">g.526</name>
</gene>
<protein>
    <submittedName>
        <fullName evidence="2">Uncharacterized protein</fullName>
    </submittedName>
</protein>
<feature type="region of interest" description="Disordered" evidence="1">
    <location>
        <begin position="1"/>
        <end position="31"/>
    </location>
</feature>